<dbReference type="Pfam" id="PF01381">
    <property type="entry name" value="HTH_3"/>
    <property type="match status" value="1"/>
</dbReference>
<dbReference type="EMBL" id="PQVF01000008">
    <property type="protein sequence ID" value="POY36052.1"/>
    <property type="molecule type" value="Genomic_DNA"/>
</dbReference>
<name>A0A2S5A1B5_9SPHI</name>
<dbReference type="GO" id="GO:0003677">
    <property type="term" value="F:DNA binding"/>
    <property type="evidence" value="ECO:0007669"/>
    <property type="project" value="InterPro"/>
</dbReference>
<dbReference type="Gene3D" id="1.10.260.40">
    <property type="entry name" value="lambda repressor-like DNA-binding domains"/>
    <property type="match status" value="2"/>
</dbReference>
<dbReference type="PROSITE" id="PS50943">
    <property type="entry name" value="HTH_CROC1"/>
    <property type="match status" value="2"/>
</dbReference>
<dbReference type="SMART" id="SM00530">
    <property type="entry name" value="HTH_XRE"/>
    <property type="match status" value="2"/>
</dbReference>
<gene>
    <name evidence="2" type="ORF">C3K47_12700</name>
</gene>
<dbReference type="SUPFAM" id="SSF47413">
    <property type="entry name" value="lambda repressor-like DNA-binding domains"/>
    <property type="match status" value="2"/>
</dbReference>
<feature type="domain" description="HTH cro/C1-type" evidence="1">
    <location>
        <begin position="37"/>
        <end position="68"/>
    </location>
</feature>
<comment type="caution">
    <text evidence="2">The sequence shown here is derived from an EMBL/GenBank/DDBJ whole genome shotgun (WGS) entry which is preliminary data.</text>
</comment>
<sequence>MLIWQKDYKFEYSFIESNKFQYLNIQYMNTEFDFSHLKVVREQLGLTQKEAANASGISQRDISQLESGLKKFFPLAYILFLNVNGVNLNILFSNNLNIQNLILNRLGRIRSINPDSIQFDYSIFKITRERVGLTQKQASDKSGLSQRDISQLEAGLKKFIPFQFIQYLSLIKADLNEVFKYETSGTTSTSSTLNNANLPLKKPNFTVQNKAPENRIFDNQLSIDTGYSTHKGSENLPELTLKETPITSNSINLLSETVNSLSTVEKAPEKIEVKTKEELPIPPPPIPKQVLAKGVALVNVIHQKNYLERFTQTAFINSLPIISIPGIEAETLRAFEIAGREMEPLFFEGDLAIGVKTEDFESIKNNRLYILVTDKRIAMRRIINCIKASGELILLTDNESIANEVIKASSLKEVWEFSVKITSSVDQLKNSFNELYFQLLKIQKDLDLIKSKL</sequence>
<dbReference type="CDD" id="cd00093">
    <property type="entry name" value="HTH_XRE"/>
    <property type="match status" value="2"/>
</dbReference>
<evidence type="ECO:0000259" key="1">
    <source>
        <dbReference type="PROSITE" id="PS50943"/>
    </source>
</evidence>
<dbReference type="InterPro" id="IPR001387">
    <property type="entry name" value="Cro/C1-type_HTH"/>
</dbReference>
<dbReference type="Proteomes" id="UP000236893">
    <property type="component" value="Unassembled WGS sequence"/>
</dbReference>
<evidence type="ECO:0000313" key="3">
    <source>
        <dbReference type="Proteomes" id="UP000236893"/>
    </source>
</evidence>
<reference evidence="2 3" key="1">
    <citation type="submission" date="2018-01" db="EMBL/GenBank/DDBJ databases">
        <authorList>
            <person name="Gaut B.S."/>
            <person name="Morton B.R."/>
            <person name="Clegg M.T."/>
            <person name="Duvall M.R."/>
        </authorList>
    </citation>
    <scope>NUCLEOTIDE SEQUENCE [LARGE SCALE GENOMIC DNA]</scope>
    <source>
        <strain evidence="2 3">HR-AV</strain>
    </source>
</reference>
<protein>
    <recommendedName>
        <fullName evidence="1">HTH cro/C1-type domain-containing protein</fullName>
    </recommendedName>
</protein>
<dbReference type="InterPro" id="IPR010982">
    <property type="entry name" value="Lambda_DNA-bd_dom_sf"/>
</dbReference>
<evidence type="ECO:0000313" key="2">
    <source>
        <dbReference type="EMBL" id="POY36052.1"/>
    </source>
</evidence>
<dbReference type="InterPro" id="IPR039418">
    <property type="entry name" value="LexA-like"/>
</dbReference>
<accession>A0A2S5A1B5</accession>
<proteinExistence type="predicted"/>
<dbReference type="CDD" id="cd06529">
    <property type="entry name" value="S24_LexA-like"/>
    <property type="match status" value="1"/>
</dbReference>
<keyword evidence="3" id="KW-1185">Reference proteome</keyword>
<dbReference type="AlphaFoldDB" id="A0A2S5A1B5"/>
<feature type="domain" description="HTH cro/C1-type" evidence="1">
    <location>
        <begin position="124"/>
        <end position="178"/>
    </location>
</feature>
<organism evidence="2 3">
    <name type="scientific">Solitalea longa</name>
    <dbReference type="NCBI Taxonomy" id="2079460"/>
    <lineage>
        <taxon>Bacteria</taxon>
        <taxon>Pseudomonadati</taxon>
        <taxon>Bacteroidota</taxon>
        <taxon>Sphingobacteriia</taxon>
        <taxon>Sphingobacteriales</taxon>
        <taxon>Sphingobacteriaceae</taxon>
        <taxon>Solitalea</taxon>
    </lineage>
</organism>